<dbReference type="Gene3D" id="3.30.2010.10">
    <property type="entry name" value="Metalloproteases ('zincins'), catalytic domain"/>
    <property type="match status" value="1"/>
</dbReference>
<dbReference type="CDD" id="cd07344">
    <property type="entry name" value="M48_yhfN_like"/>
    <property type="match status" value="1"/>
</dbReference>
<dbReference type="EMBL" id="CP072133">
    <property type="protein sequence ID" value="QTH71949.1"/>
    <property type="molecule type" value="Genomic_DNA"/>
</dbReference>
<dbReference type="Proteomes" id="UP000664904">
    <property type="component" value="Chromosome"/>
</dbReference>
<protein>
    <submittedName>
        <fullName evidence="2">M48 family metallopeptidase</fullName>
    </submittedName>
</protein>
<reference evidence="2" key="1">
    <citation type="submission" date="2021-03" db="EMBL/GenBank/DDBJ databases">
        <title>Complete Genome of Pseudoalteromonas xiamenensis STKMTI.2, a new potential marine bacterium producing anti-Vibrio compounds.</title>
        <authorList>
            <person name="Handayani D.P."/>
            <person name="Isnansetyo A."/>
            <person name="Istiqomah I."/>
            <person name="Jumina J."/>
        </authorList>
    </citation>
    <scope>NUCLEOTIDE SEQUENCE</scope>
    <source>
        <strain evidence="2">STKMTI.2</strain>
    </source>
</reference>
<dbReference type="Pfam" id="PF01863">
    <property type="entry name" value="YgjP-like"/>
    <property type="match status" value="1"/>
</dbReference>
<accession>A0A975HLE2</accession>
<dbReference type="RefSeq" id="WP_208843572.1">
    <property type="nucleotide sequence ID" value="NZ_CP072133.1"/>
</dbReference>
<evidence type="ECO:0000259" key="1">
    <source>
        <dbReference type="Pfam" id="PF01863"/>
    </source>
</evidence>
<dbReference type="KEGG" id="pxi:J5O05_03250"/>
<keyword evidence="3" id="KW-1185">Reference proteome</keyword>
<feature type="domain" description="YgjP-like metallopeptidase" evidence="1">
    <location>
        <begin position="14"/>
        <end position="213"/>
    </location>
</feature>
<sequence length="219" mass="25800">MSFSYQLKLSSRRKSVAIKIVKGQVNVYAPKNVDQQFLVAWLDSKASWVIEKQRESERLFQAELRQKSESFYLNGTRYSIVMASSCRTPCLCPETGVLRVSENDMLNLNTQLEKIYCESLSRILDSRLKYWASRMNTHFQSVKIRYYKSRWGSCDSKGRLTFNSKLACLPESLIDYVVVHELAHRTYMNHSKAFWTLVSQYYPEHEKAKQEIRRWARLV</sequence>
<evidence type="ECO:0000313" key="3">
    <source>
        <dbReference type="Proteomes" id="UP000664904"/>
    </source>
</evidence>
<evidence type="ECO:0000313" key="2">
    <source>
        <dbReference type="EMBL" id="QTH71949.1"/>
    </source>
</evidence>
<gene>
    <name evidence="2" type="ORF">J5O05_03250</name>
</gene>
<organism evidence="2 3">
    <name type="scientific">Pseudoalteromonas xiamenensis</name>
    <dbReference type="NCBI Taxonomy" id="882626"/>
    <lineage>
        <taxon>Bacteria</taxon>
        <taxon>Pseudomonadati</taxon>
        <taxon>Pseudomonadota</taxon>
        <taxon>Gammaproteobacteria</taxon>
        <taxon>Alteromonadales</taxon>
        <taxon>Pseudoalteromonadaceae</taxon>
        <taxon>Pseudoalteromonas</taxon>
    </lineage>
</organism>
<dbReference type="AlphaFoldDB" id="A0A975HLE2"/>
<dbReference type="InterPro" id="IPR002725">
    <property type="entry name" value="YgjP-like_metallopeptidase"/>
</dbReference>
<dbReference type="PANTHER" id="PTHR30399">
    <property type="entry name" value="UNCHARACTERIZED PROTEIN YGJP"/>
    <property type="match status" value="1"/>
</dbReference>
<dbReference type="InterPro" id="IPR053136">
    <property type="entry name" value="UTP_pyrophosphatase-like"/>
</dbReference>
<proteinExistence type="predicted"/>
<name>A0A975HLE2_9GAMM</name>
<dbReference type="PANTHER" id="PTHR30399:SF1">
    <property type="entry name" value="UTP PYROPHOSPHATASE"/>
    <property type="match status" value="1"/>
</dbReference>